<dbReference type="SUPFAM" id="SSF81273">
    <property type="entry name" value="H-NS histone-like proteins"/>
    <property type="match status" value="1"/>
</dbReference>
<name>C8S4R4_9RHOB</name>
<dbReference type="RefSeq" id="WP_008032510.1">
    <property type="nucleotide sequence ID" value="NZ_ACYY01000027.1"/>
</dbReference>
<dbReference type="EMBL" id="ACYY01000027">
    <property type="protein sequence ID" value="EEW24063.1"/>
    <property type="molecule type" value="Genomic_DNA"/>
</dbReference>
<sequence>MSDFNINALSLKDLKQLQKDVAKAISGFEDRQKAEARAKLEAHARELGFSLSDLAGVEVKATRKPAAAKYQHPENPSVTWSGRGRRPLWFTEAIAAGRKAEDLVVG</sequence>
<protein>
    <submittedName>
        <fullName evidence="6">Histone family protein nucleoid-structuring protein H-NS</fullName>
    </submittedName>
</protein>
<dbReference type="Proteomes" id="UP000010121">
    <property type="component" value="Unassembled WGS sequence"/>
</dbReference>
<evidence type="ECO:0000259" key="5">
    <source>
        <dbReference type="SMART" id="SM00528"/>
    </source>
</evidence>
<reference evidence="6 7" key="1">
    <citation type="submission" date="2009-08" db="EMBL/GenBank/DDBJ databases">
        <title>The draft genome of Rhodobacter sp. SW2.</title>
        <authorList>
            <consortium name="US DOE Joint Genome Institute (JGI-PGF)"/>
            <person name="Lucas S."/>
            <person name="Copeland A."/>
            <person name="Lapidus A."/>
            <person name="Glavina del Rio T."/>
            <person name="Tice H."/>
            <person name="Bruce D."/>
            <person name="Goodwin L."/>
            <person name="Pitluck S."/>
            <person name="Larimer F."/>
            <person name="Land M.L."/>
            <person name="Hauser L."/>
            <person name="Emerson D."/>
        </authorList>
    </citation>
    <scope>NUCLEOTIDE SEQUENCE [LARGE SCALE GENOMIC DNA]</scope>
    <source>
        <strain evidence="6 7">SW2</strain>
    </source>
</reference>
<comment type="similarity">
    <text evidence="2">Belongs to the histone-like protein H-NS family.</text>
</comment>
<organism evidence="6 7">
    <name type="scientific">Rhodobacter ferrooxidans</name>
    <dbReference type="NCBI Taxonomy" id="371731"/>
    <lineage>
        <taxon>Bacteria</taxon>
        <taxon>Pseudomonadati</taxon>
        <taxon>Pseudomonadota</taxon>
        <taxon>Alphaproteobacteria</taxon>
        <taxon>Rhodobacterales</taxon>
        <taxon>Rhodobacter group</taxon>
        <taxon>Rhodobacter</taxon>
    </lineage>
</organism>
<comment type="subcellular location">
    <subcellularLocation>
        <location evidence="1">Cytoplasm</location>
        <location evidence="1">Nucleoid</location>
    </subcellularLocation>
</comment>
<feature type="domain" description="DNA-binding protein H-NS-like C-terminal" evidence="5">
    <location>
        <begin position="60"/>
        <end position="105"/>
    </location>
</feature>
<keyword evidence="4" id="KW-0238">DNA-binding</keyword>
<dbReference type="GO" id="GO:0005829">
    <property type="term" value="C:cytosol"/>
    <property type="evidence" value="ECO:0007669"/>
    <property type="project" value="TreeGrafter"/>
</dbReference>
<dbReference type="AlphaFoldDB" id="C8S4R4"/>
<dbReference type="GO" id="GO:0003680">
    <property type="term" value="F:minor groove of adenine-thymine-rich DNA binding"/>
    <property type="evidence" value="ECO:0007669"/>
    <property type="project" value="TreeGrafter"/>
</dbReference>
<dbReference type="InterPro" id="IPR027444">
    <property type="entry name" value="H-NS_C_dom"/>
</dbReference>
<evidence type="ECO:0000313" key="7">
    <source>
        <dbReference type="Proteomes" id="UP000010121"/>
    </source>
</evidence>
<evidence type="ECO:0000313" key="6">
    <source>
        <dbReference type="EMBL" id="EEW24063.1"/>
    </source>
</evidence>
<dbReference type="OrthoDB" id="5297879at2"/>
<accession>C8S4R4</accession>
<dbReference type="GO" id="GO:0001217">
    <property type="term" value="F:DNA-binding transcription repressor activity"/>
    <property type="evidence" value="ECO:0007669"/>
    <property type="project" value="TreeGrafter"/>
</dbReference>
<keyword evidence="3" id="KW-0963">Cytoplasm</keyword>
<keyword evidence="7" id="KW-1185">Reference proteome</keyword>
<evidence type="ECO:0000256" key="4">
    <source>
        <dbReference type="ARBA" id="ARBA00023125"/>
    </source>
</evidence>
<dbReference type="SMART" id="SM00528">
    <property type="entry name" value="HNS"/>
    <property type="match status" value="1"/>
</dbReference>
<dbReference type="Gene3D" id="4.10.430.10">
    <property type="entry name" value="Histone-like protein H-NS, C-terminal domain"/>
    <property type="match status" value="1"/>
</dbReference>
<dbReference type="GO" id="GO:0003681">
    <property type="term" value="F:bent DNA binding"/>
    <property type="evidence" value="ECO:0007669"/>
    <property type="project" value="TreeGrafter"/>
</dbReference>
<proteinExistence type="inferred from homology"/>
<dbReference type="PANTHER" id="PTHR38097:SF2">
    <property type="entry name" value="DNA-BINDING PROTEIN STPA"/>
    <property type="match status" value="1"/>
</dbReference>
<evidence type="ECO:0000256" key="1">
    <source>
        <dbReference type="ARBA" id="ARBA00004453"/>
    </source>
</evidence>
<dbReference type="InterPro" id="IPR037150">
    <property type="entry name" value="H-NS_C_dom_sf"/>
</dbReference>
<dbReference type="STRING" id="371731.Rsw2DRAFT_3042"/>
<gene>
    <name evidence="6" type="ORF">Rsw2DRAFT_3042</name>
</gene>
<dbReference type="GO" id="GO:0032993">
    <property type="term" value="C:protein-DNA complex"/>
    <property type="evidence" value="ECO:0007669"/>
    <property type="project" value="TreeGrafter"/>
</dbReference>
<dbReference type="eggNOG" id="COG2916">
    <property type="taxonomic scope" value="Bacteria"/>
</dbReference>
<evidence type="ECO:0000256" key="3">
    <source>
        <dbReference type="ARBA" id="ARBA00022490"/>
    </source>
</evidence>
<dbReference type="Pfam" id="PF00816">
    <property type="entry name" value="Histone_HNS"/>
    <property type="match status" value="1"/>
</dbReference>
<dbReference type="GO" id="GO:0009295">
    <property type="term" value="C:nucleoid"/>
    <property type="evidence" value="ECO:0007669"/>
    <property type="project" value="UniProtKB-SubCell"/>
</dbReference>
<dbReference type="GO" id="GO:0000976">
    <property type="term" value="F:transcription cis-regulatory region binding"/>
    <property type="evidence" value="ECO:0007669"/>
    <property type="project" value="TreeGrafter"/>
</dbReference>
<evidence type="ECO:0000256" key="2">
    <source>
        <dbReference type="ARBA" id="ARBA00010610"/>
    </source>
</evidence>
<dbReference type="PANTHER" id="PTHR38097">
    <property type="match status" value="1"/>
</dbReference>
<comment type="caution">
    <text evidence="6">The sequence shown here is derived from an EMBL/GenBank/DDBJ whole genome shotgun (WGS) entry which is preliminary data.</text>
</comment>